<dbReference type="PROSITE" id="PS50943">
    <property type="entry name" value="HTH_CROC1"/>
    <property type="match status" value="1"/>
</dbReference>
<dbReference type="Proteomes" id="UP000063718">
    <property type="component" value="Unassembled WGS sequence"/>
</dbReference>
<sequence length="155" mass="17956">MAIMKSLGERLAFLRKERALSQAEMAKLLNMGQSTIAMYEKNKRRPDPETLERLADFFDVSIDYLLGRADSRQKETYPLQDETQARTTMVLLEPGVRTLLADPIFKNIFKRLPNLDLTPGEKELLAQHWDLALQLIEKEKSRLQSIDKKEKPPQE</sequence>
<dbReference type="SMART" id="SM00530">
    <property type="entry name" value="HTH_XRE"/>
    <property type="match status" value="1"/>
</dbReference>
<dbReference type="SUPFAM" id="SSF47413">
    <property type="entry name" value="lambda repressor-like DNA-binding domains"/>
    <property type="match status" value="1"/>
</dbReference>
<gene>
    <name evidence="3" type="ORF">MTY_0172</name>
</gene>
<dbReference type="CDD" id="cd00093">
    <property type="entry name" value="HTH_XRE"/>
    <property type="match status" value="1"/>
</dbReference>
<protein>
    <submittedName>
        <fullName evidence="3">Predicted transcriptional regulators</fullName>
    </submittedName>
</protein>
<proteinExistence type="predicted"/>
<name>A0A0S6UB80_NEOTH</name>
<dbReference type="InterPro" id="IPR010982">
    <property type="entry name" value="Lambda_DNA-bd_dom_sf"/>
</dbReference>
<reference evidence="3" key="1">
    <citation type="journal article" date="2014" name="Gene">
        <title>Genome-guided analysis of transformation efficiency and carbon dioxide assimilation by Moorella thermoacetica Y72.</title>
        <authorList>
            <person name="Tsukahara K."/>
            <person name="Kita A."/>
            <person name="Nakashimada Y."/>
            <person name="Hoshino T."/>
            <person name="Murakami K."/>
        </authorList>
    </citation>
    <scope>NUCLEOTIDE SEQUENCE [LARGE SCALE GENOMIC DNA]</scope>
    <source>
        <strain evidence="3">Y72</strain>
    </source>
</reference>
<dbReference type="AlphaFoldDB" id="A0A0S6UB80"/>
<dbReference type="Gene3D" id="1.10.260.40">
    <property type="entry name" value="lambda repressor-like DNA-binding domains"/>
    <property type="match status" value="1"/>
</dbReference>
<organism evidence="3">
    <name type="scientific">Moorella thermoacetica Y72</name>
    <dbReference type="NCBI Taxonomy" id="1325331"/>
    <lineage>
        <taxon>Bacteria</taxon>
        <taxon>Bacillati</taxon>
        <taxon>Bacillota</taxon>
        <taxon>Clostridia</taxon>
        <taxon>Neomoorellales</taxon>
        <taxon>Neomoorellaceae</taxon>
        <taxon>Neomoorella</taxon>
    </lineage>
</organism>
<dbReference type="Pfam" id="PF01381">
    <property type="entry name" value="HTH_3"/>
    <property type="match status" value="1"/>
</dbReference>
<feature type="domain" description="HTH cro/C1-type" evidence="2">
    <location>
        <begin position="11"/>
        <end position="65"/>
    </location>
</feature>
<dbReference type="InterPro" id="IPR001387">
    <property type="entry name" value="Cro/C1-type_HTH"/>
</dbReference>
<keyword evidence="1" id="KW-0238">DNA-binding</keyword>
<accession>A0A0S6UB80</accession>
<dbReference type="GO" id="GO:0003677">
    <property type="term" value="F:DNA binding"/>
    <property type="evidence" value="ECO:0007669"/>
    <property type="project" value="UniProtKB-KW"/>
</dbReference>
<evidence type="ECO:0000313" key="3">
    <source>
        <dbReference type="EMBL" id="GAF24844.1"/>
    </source>
</evidence>
<evidence type="ECO:0000256" key="1">
    <source>
        <dbReference type="ARBA" id="ARBA00023125"/>
    </source>
</evidence>
<dbReference type="PANTHER" id="PTHR46558:SF11">
    <property type="entry name" value="HTH-TYPE TRANSCRIPTIONAL REGULATOR XRE"/>
    <property type="match status" value="1"/>
</dbReference>
<dbReference type="PANTHER" id="PTHR46558">
    <property type="entry name" value="TRACRIPTIONAL REGULATORY PROTEIN-RELATED-RELATED"/>
    <property type="match status" value="1"/>
</dbReference>
<dbReference type="EMBL" id="DF238840">
    <property type="protein sequence ID" value="GAF24844.1"/>
    <property type="molecule type" value="Genomic_DNA"/>
</dbReference>
<evidence type="ECO:0000259" key="2">
    <source>
        <dbReference type="PROSITE" id="PS50943"/>
    </source>
</evidence>